<evidence type="ECO:0000256" key="6">
    <source>
        <dbReference type="ARBA" id="ARBA00023136"/>
    </source>
</evidence>
<feature type="transmembrane region" description="Helical" evidence="8">
    <location>
        <begin position="271"/>
        <end position="291"/>
    </location>
</feature>
<feature type="transmembrane region" description="Helical" evidence="8">
    <location>
        <begin position="241"/>
        <end position="259"/>
    </location>
</feature>
<feature type="transmembrane region" description="Helical" evidence="8">
    <location>
        <begin position="94"/>
        <end position="115"/>
    </location>
</feature>
<feature type="transmembrane region" description="Helical" evidence="8">
    <location>
        <begin position="362"/>
        <end position="382"/>
    </location>
</feature>
<feature type="transmembrane region" description="Helical" evidence="8">
    <location>
        <begin position="178"/>
        <end position="204"/>
    </location>
</feature>
<dbReference type="PROSITE" id="PS50850">
    <property type="entry name" value="MFS"/>
    <property type="match status" value="1"/>
</dbReference>
<evidence type="ECO:0000256" key="3">
    <source>
        <dbReference type="ARBA" id="ARBA00022475"/>
    </source>
</evidence>
<feature type="transmembrane region" description="Helical" evidence="8">
    <location>
        <begin position="33"/>
        <end position="56"/>
    </location>
</feature>
<keyword evidence="3" id="KW-1003">Cell membrane</keyword>
<feature type="transmembrane region" description="Helical" evidence="8">
    <location>
        <begin position="303"/>
        <end position="322"/>
    </location>
</feature>
<evidence type="ECO:0000313" key="11">
    <source>
        <dbReference type="Proteomes" id="UP000317881"/>
    </source>
</evidence>
<dbReference type="RefSeq" id="WP_141315563.1">
    <property type="nucleotide sequence ID" value="NZ_BJND01000097.1"/>
</dbReference>
<evidence type="ECO:0000256" key="7">
    <source>
        <dbReference type="SAM" id="MobiDB-lite"/>
    </source>
</evidence>
<name>A0A4Y3VT52_9ACTN</name>
<reference evidence="10 11" key="1">
    <citation type="submission" date="2019-06" db="EMBL/GenBank/DDBJ databases">
        <title>Whole genome shotgun sequence of Streptomyces spinoverrucosus NBRC 14228.</title>
        <authorList>
            <person name="Hosoyama A."/>
            <person name="Uohara A."/>
            <person name="Ohji S."/>
            <person name="Ichikawa N."/>
        </authorList>
    </citation>
    <scope>NUCLEOTIDE SEQUENCE [LARGE SCALE GENOMIC DNA]</scope>
    <source>
        <strain evidence="10 11">NBRC 14228</strain>
    </source>
</reference>
<comment type="subcellular location">
    <subcellularLocation>
        <location evidence="1">Cell membrane</location>
        <topology evidence="1">Multi-pass membrane protein</topology>
    </subcellularLocation>
</comment>
<comment type="caution">
    <text evidence="10">The sequence shown here is derived from an EMBL/GenBank/DDBJ whole genome shotgun (WGS) entry which is preliminary data.</text>
</comment>
<proteinExistence type="predicted"/>
<evidence type="ECO:0000313" key="10">
    <source>
        <dbReference type="EMBL" id="GEC10202.1"/>
    </source>
</evidence>
<evidence type="ECO:0000259" key="9">
    <source>
        <dbReference type="PROSITE" id="PS50850"/>
    </source>
</evidence>
<keyword evidence="4 8" id="KW-0812">Transmembrane</keyword>
<evidence type="ECO:0000256" key="1">
    <source>
        <dbReference type="ARBA" id="ARBA00004651"/>
    </source>
</evidence>
<dbReference type="PANTHER" id="PTHR23513">
    <property type="entry name" value="INTEGRAL MEMBRANE EFFLUX PROTEIN-RELATED"/>
    <property type="match status" value="1"/>
</dbReference>
<feature type="transmembrane region" description="Helical" evidence="8">
    <location>
        <begin position="394"/>
        <end position="413"/>
    </location>
</feature>
<dbReference type="PANTHER" id="PTHR23513:SF11">
    <property type="entry name" value="STAPHYLOFERRIN A TRANSPORTER"/>
    <property type="match status" value="1"/>
</dbReference>
<dbReference type="Proteomes" id="UP000317881">
    <property type="component" value="Unassembled WGS sequence"/>
</dbReference>
<keyword evidence="2" id="KW-0813">Transport</keyword>
<dbReference type="GO" id="GO:0022857">
    <property type="term" value="F:transmembrane transporter activity"/>
    <property type="evidence" value="ECO:0007669"/>
    <property type="project" value="InterPro"/>
</dbReference>
<sequence length="586" mass="61367">MSETRGSGTGAGVQSGEPAPAVWAPLAHPVFRALWIAQLASAIGTWMQTVAAQWLMVQWGPALVALVMTASMLPVFVLGLPSGVLADLVDRRRLLVAAQLLMLVTAGALAGLTWAGLTTPVVLLGLVFLLGCGTALMGPAWQAIQPELVPREQLLQAASLGAANVNIARSVGPALGGLLVAVAGPAWVFALNAVSFIGVVVVLARWRRPAQALVGGERERALAALWAGGRYVRNDPEVRRVLLRVLLFVPPSAALWALLPVVANRVLGLGAGGYGLLLAAVGVGAVSGAAVLPRVSRRWGSTLLVAVGSAALAPVLVVMAVVDVPALLAVLLVVAGLAELAVLSTFNASLQLLMPAWVRARGLAISMTVFMGGAAFGAAFWGALASRIGLTETLLIAAGVLLLGAATVGVWPLSEAAGLDRSASMHWPVPSLVFEPPPDRGPVLISIEYRVPTENTAAFVATMQELALARRRTGGMDWGLYQDADDQQRFLENYLVASWSEHMAQHGGRLTGADRELEEQAWALLMEPPAVTHAFAATGRRIRQGQGVAPRAVRGITGEGQPEKEEGSNKREQGEGGMGFERDRHD</sequence>
<dbReference type="InterPro" id="IPR036259">
    <property type="entry name" value="MFS_trans_sf"/>
</dbReference>
<protein>
    <submittedName>
        <fullName evidence="10">MFS transporter</fullName>
    </submittedName>
</protein>
<accession>A0A4Y3VT52</accession>
<evidence type="ECO:0000256" key="8">
    <source>
        <dbReference type="SAM" id="Phobius"/>
    </source>
</evidence>
<feature type="transmembrane region" description="Helical" evidence="8">
    <location>
        <begin position="62"/>
        <end position="82"/>
    </location>
</feature>
<dbReference type="GO" id="GO:0005886">
    <property type="term" value="C:plasma membrane"/>
    <property type="evidence" value="ECO:0007669"/>
    <property type="project" value="UniProtKB-SubCell"/>
</dbReference>
<dbReference type="CDD" id="cd06173">
    <property type="entry name" value="MFS_MefA_like"/>
    <property type="match status" value="1"/>
</dbReference>
<dbReference type="SUPFAM" id="SSF103473">
    <property type="entry name" value="MFS general substrate transporter"/>
    <property type="match status" value="1"/>
</dbReference>
<feature type="compositionally biased region" description="Basic and acidic residues" evidence="7">
    <location>
        <begin position="561"/>
        <end position="586"/>
    </location>
</feature>
<organism evidence="10 11">
    <name type="scientific">Streptomyces spinoverrucosus</name>
    <dbReference type="NCBI Taxonomy" id="284043"/>
    <lineage>
        <taxon>Bacteria</taxon>
        <taxon>Bacillati</taxon>
        <taxon>Actinomycetota</taxon>
        <taxon>Actinomycetes</taxon>
        <taxon>Kitasatosporales</taxon>
        <taxon>Streptomycetaceae</taxon>
        <taxon>Streptomyces</taxon>
    </lineage>
</organism>
<evidence type="ECO:0000256" key="2">
    <source>
        <dbReference type="ARBA" id="ARBA00022448"/>
    </source>
</evidence>
<keyword evidence="6 8" id="KW-0472">Membrane</keyword>
<dbReference type="InterPro" id="IPR020846">
    <property type="entry name" value="MFS_dom"/>
</dbReference>
<dbReference type="Pfam" id="PF05977">
    <property type="entry name" value="MFS_3"/>
    <property type="match status" value="1"/>
</dbReference>
<dbReference type="AlphaFoldDB" id="A0A4Y3VT52"/>
<dbReference type="EMBL" id="BJND01000097">
    <property type="protein sequence ID" value="GEC10202.1"/>
    <property type="molecule type" value="Genomic_DNA"/>
</dbReference>
<evidence type="ECO:0000256" key="4">
    <source>
        <dbReference type="ARBA" id="ARBA00022692"/>
    </source>
</evidence>
<keyword evidence="5 8" id="KW-1133">Transmembrane helix</keyword>
<keyword evidence="11" id="KW-1185">Reference proteome</keyword>
<feature type="transmembrane region" description="Helical" evidence="8">
    <location>
        <begin position="328"/>
        <end position="350"/>
    </location>
</feature>
<dbReference type="InterPro" id="IPR010290">
    <property type="entry name" value="TM_effector"/>
</dbReference>
<dbReference type="OrthoDB" id="9775268at2"/>
<feature type="domain" description="Major facilitator superfamily (MFS) profile" evidence="9">
    <location>
        <begin position="1"/>
        <end position="416"/>
    </location>
</feature>
<evidence type="ECO:0000256" key="5">
    <source>
        <dbReference type="ARBA" id="ARBA00022989"/>
    </source>
</evidence>
<gene>
    <name evidence="10" type="ORF">SSP24_78570</name>
</gene>
<dbReference type="Gene3D" id="1.20.1250.20">
    <property type="entry name" value="MFS general substrate transporter like domains"/>
    <property type="match status" value="1"/>
</dbReference>
<feature type="region of interest" description="Disordered" evidence="7">
    <location>
        <begin position="546"/>
        <end position="586"/>
    </location>
</feature>
<feature type="transmembrane region" description="Helical" evidence="8">
    <location>
        <begin position="121"/>
        <end position="141"/>
    </location>
</feature>